<organism evidence="3 4">
    <name type="scientific">Clostridium subterminale</name>
    <dbReference type="NCBI Taxonomy" id="1550"/>
    <lineage>
        <taxon>Bacteria</taxon>
        <taxon>Bacillati</taxon>
        <taxon>Bacillota</taxon>
        <taxon>Clostridia</taxon>
        <taxon>Eubacteriales</taxon>
        <taxon>Clostridiaceae</taxon>
        <taxon>Clostridium</taxon>
    </lineage>
</organism>
<keyword evidence="1" id="KW-0812">Transmembrane</keyword>
<feature type="domain" description="NodB homology" evidence="2">
    <location>
        <begin position="362"/>
        <end position="559"/>
    </location>
</feature>
<keyword evidence="1" id="KW-0472">Membrane</keyword>
<dbReference type="Gene3D" id="3.20.20.370">
    <property type="entry name" value="Glycoside hydrolase/deacetylase"/>
    <property type="match status" value="3"/>
</dbReference>
<accession>A0ABP3W5E3</accession>
<dbReference type="CDD" id="cd10917">
    <property type="entry name" value="CE4_NodB_like_6s_7s"/>
    <property type="match status" value="3"/>
</dbReference>
<keyword evidence="1" id="KW-1133">Transmembrane helix</keyword>
<evidence type="ECO:0000313" key="4">
    <source>
        <dbReference type="Proteomes" id="UP001501047"/>
    </source>
</evidence>
<proteinExistence type="predicted"/>
<name>A0ABP3W5E3_CLOSU</name>
<feature type="domain" description="NodB homology" evidence="2">
    <location>
        <begin position="654"/>
        <end position="847"/>
    </location>
</feature>
<comment type="caution">
    <text evidence="3">The sequence shown here is derived from an EMBL/GenBank/DDBJ whole genome shotgun (WGS) entry which is preliminary data.</text>
</comment>
<dbReference type="PANTHER" id="PTHR10587">
    <property type="entry name" value="GLYCOSYL TRANSFERASE-RELATED"/>
    <property type="match status" value="1"/>
</dbReference>
<evidence type="ECO:0000313" key="3">
    <source>
        <dbReference type="EMBL" id="GAA0777767.1"/>
    </source>
</evidence>
<dbReference type="InterPro" id="IPR011330">
    <property type="entry name" value="Glyco_hydro/deAcase_b/a-brl"/>
</dbReference>
<gene>
    <name evidence="3" type="ORF">GCM10008908_33450</name>
</gene>
<protein>
    <recommendedName>
        <fullName evidence="2">NodB homology domain-containing protein</fullName>
    </recommendedName>
</protein>
<dbReference type="EMBL" id="BAAACI010000008">
    <property type="protein sequence ID" value="GAA0777767.1"/>
    <property type="molecule type" value="Genomic_DNA"/>
</dbReference>
<dbReference type="InterPro" id="IPR002509">
    <property type="entry name" value="NODB_dom"/>
</dbReference>
<reference evidence="4" key="1">
    <citation type="journal article" date="2019" name="Int. J. Syst. Evol. Microbiol.">
        <title>The Global Catalogue of Microorganisms (GCM) 10K type strain sequencing project: providing services to taxonomists for standard genome sequencing and annotation.</title>
        <authorList>
            <consortium name="The Broad Institute Genomics Platform"/>
            <consortium name="The Broad Institute Genome Sequencing Center for Infectious Disease"/>
            <person name="Wu L."/>
            <person name="Ma J."/>
        </authorList>
    </citation>
    <scope>NUCLEOTIDE SEQUENCE [LARGE SCALE GENOMIC DNA]</scope>
    <source>
        <strain evidence="4">JCM 1417</strain>
    </source>
</reference>
<dbReference type="Pfam" id="PF01522">
    <property type="entry name" value="Polysacc_deac_1"/>
    <property type="match status" value="3"/>
</dbReference>
<dbReference type="Proteomes" id="UP001501047">
    <property type="component" value="Unassembled WGS sequence"/>
</dbReference>
<evidence type="ECO:0000256" key="1">
    <source>
        <dbReference type="SAM" id="Phobius"/>
    </source>
</evidence>
<dbReference type="SUPFAM" id="SSF88713">
    <property type="entry name" value="Glycoside hydrolase/deacetylase"/>
    <property type="match status" value="3"/>
</dbReference>
<dbReference type="InterPro" id="IPR050248">
    <property type="entry name" value="Polysacc_deacetylase_ArnD"/>
</dbReference>
<evidence type="ECO:0000259" key="2">
    <source>
        <dbReference type="PROSITE" id="PS51677"/>
    </source>
</evidence>
<sequence>MKKKWISITIVIAITIGLAVFTYKSCIKNNGTEDMIINEKNKYDASEEIKNALNLFSSSKKAEIITNAKTSSNIVALSFEGMSDATTMGKIVELLNEYDIKANFFIPGVKAGEDPTTVKNIKKAGHEIGSETLSDTKHMERLSQKELITDFCRANKVLETITNEKPILLKCKSTTYTDEVLSAAYASGNKYVVHSDHYISYQSFKDYGQVQNYVNKLDNGTIISIKLNGVLDDFEYETEKEDEKPAIDKEAGIDESTMDEKEEITVVKIVEWLLKAIDEQEMSVVQVNDLVGMKSNSETSSPENISNKDELYIDESYKEENNSSQGNSEEKNPLDLVNFKELIEKNNGSLAPNISEFYTTNKALSYTFRGLSDEAVLNSVLTSLDKINAKGTFFVTKDEIEKYPERIATILKKGHEIGNGGITTSSSLLDKSTEEICKEIYEVDKLLRKIGVDTKAYMPGYGYVDAEVQEALSVINKIDDIKGYELFTYSKSPINHKYKNMNAEEIVRDYLNVNTYMSLRKGEIVYFRLDSNLFEESTTVANIIELITENYVKNGHANKYNKATQSYNLVEKPLNYSVVTLSELQNTMESVSQLGRYRMQRDNTNSLMRRAYEDALSIMKTNYIGNKYVDLSDLSEEEQMLMDKTGTIDTNGEDVIFFTFDDWGGDPIVNEILDVLNKHEVKGSFFVISKYIDTNSDVSNANPNLLRTIAFNGHDIGSHNYNHETLDANKNELDISLVKSYDVMANVIGDLNSLRPYFRPPTLLVKKEGLAQVFESGFKYSINGNISTHDYESSSSQEIVDSLEENLIKGRGNIIVMHMNNQSYYTAEALDIFLTNNENGVYGTKYKIAKLSDYLEK</sequence>
<keyword evidence="4" id="KW-1185">Reference proteome</keyword>
<dbReference type="RefSeq" id="WP_343827670.1">
    <property type="nucleotide sequence ID" value="NZ_BAAACI010000008.1"/>
</dbReference>
<feature type="domain" description="NodB homology" evidence="2">
    <location>
        <begin position="73"/>
        <end position="325"/>
    </location>
</feature>
<feature type="transmembrane region" description="Helical" evidence="1">
    <location>
        <begin position="5"/>
        <end position="23"/>
    </location>
</feature>
<dbReference type="PROSITE" id="PS51677">
    <property type="entry name" value="NODB"/>
    <property type="match status" value="3"/>
</dbReference>